<dbReference type="FunFam" id="3.40.640.10:FF:000089">
    <property type="entry name" value="Aminotransferase, DegT/DnrJ/EryC1/StrS family"/>
    <property type="match status" value="1"/>
</dbReference>
<dbReference type="PANTHER" id="PTHR30244:SF36">
    <property type="entry name" value="3-OXO-GLUCOSE-6-PHOSPHATE:GLUTAMATE AMINOTRANSFERASE"/>
    <property type="match status" value="1"/>
</dbReference>
<accession>A0A2W4VYH4</accession>
<sequence length="427" mass="46446">MTTPLRNGRGAIAVINDWRRQSPPVRPWGTVNYAYPLGECERVSVIPPVDLTEQFQTIQADVNAAVAEVLASGQYINGPIVETFAQAFGDYVGTEHCIVCNSGTDALYLALRALNIGAGDEVITSPFTFIATAEAISAVGATPVFVDIDLDTFNLDVAKLEAAVGDRTRAIMPVHLFGRPVDLGPVMDLAARYDLAVIEDCAQATGAEWMGQQVGRIGHVGCFSFFPTKNLGGCGDGGAMTTNDPDLAATARMLGEHGSRVRYHHEAIGINSRLDSIQAAILAIKLRHLDTWNQRRSEVAERYHSLLAPVTEVVRPQDVTFGRSVWNQYTLRLPQATAAGQERNQVQQAMREAGVIPMVYYPVPLHLQPVYRHLGYQPGDLPKAEMAAHQVLSLPMFPELGADRQMQVVQTLKTALAQVGLKAAQYC</sequence>
<dbReference type="Gene3D" id="3.40.640.10">
    <property type="entry name" value="Type I PLP-dependent aspartate aminotransferase-like (Major domain)"/>
    <property type="match status" value="1"/>
</dbReference>
<evidence type="ECO:0000256" key="1">
    <source>
        <dbReference type="ARBA" id="ARBA00022898"/>
    </source>
</evidence>
<evidence type="ECO:0000256" key="3">
    <source>
        <dbReference type="PIRSR" id="PIRSR000390-1"/>
    </source>
</evidence>
<evidence type="ECO:0000256" key="5">
    <source>
        <dbReference type="RuleBase" id="RU004508"/>
    </source>
</evidence>
<comment type="caution">
    <text evidence="6">The sequence shown here is derived from an EMBL/GenBank/DDBJ whole genome shotgun (WGS) entry which is preliminary data.</text>
</comment>
<dbReference type="CDD" id="cd00616">
    <property type="entry name" value="AHBA_syn"/>
    <property type="match status" value="1"/>
</dbReference>
<evidence type="ECO:0000313" key="6">
    <source>
        <dbReference type="EMBL" id="PZO37376.1"/>
    </source>
</evidence>
<dbReference type="Proteomes" id="UP000249081">
    <property type="component" value="Unassembled WGS sequence"/>
</dbReference>
<dbReference type="Pfam" id="PF01041">
    <property type="entry name" value="DegT_DnrJ_EryC1"/>
    <property type="match status" value="1"/>
</dbReference>
<evidence type="ECO:0000313" key="7">
    <source>
        <dbReference type="Proteomes" id="UP000249081"/>
    </source>
</evidence>
<organism evidence="6 7">
    <name type="scientific">Shackletoniella antarctica</name>
    <dbReference type="NCBI Taxonomy" id="268115"/>
    <lineage>
        <taxon>Bacteria</taxon>
        <taxon>Bacillati</taxon>
        <taxon>Cyanobacteriota</taxon>
        <taxon>Cyanophyceae</taxon>
        <taxon>Oculatellales</taxon>
        <taxon>Oculatellaceae</taxon>
        <taxon>Shackletoniella</taxon>
    </lineage>
</organism>
<dbReference type="GO" id="GO:0008483">
    <property type="term" value="F:transaminase activity"/>
    <property type="evidence" value="ECO:0007669"/>
    <property type="project" value="TreeGrafter"/>
</dbReference>
<name>A0A2W4VYH4_9CYAN</name>
<evidence type="ECO:0000256" key="4">
    <source>
        <dbReference type="PIRSR" id="PIRSR000390-2"/>
    </source>
</evidence>
<dbReference type="InterPro" id="IPR015424">
    <property type="entry name" value="PyrdxlP-dep_Trfase"/>
</dbReference>
<dbReference type="AlphaFoldDB" id="A0A2W4VYH4"/>
<dbReference type="InterPro" id="IPR015421">
    <property type="entry name" value="PyrdxlP-dep_Trfase_major"/>
</dbReference>
<comment type="similarity">
    <text evidence="2 5">Belongs to the DegT/DnrJ/EryC1 family.</text>
</comment>
<dbReference type="PANTHER" id="PTHR30244">
    <property type="entry name" value="TRANSAMINASE"/>
    <property type="match status" value="1"/>
</dbReference>
<dbReference type="PIRSF" id="PIRSF000390">
    <property type="entry name" value="PLP_StrS"/>
    <property type="match status" value="1"/>
</dbReference>
<feature type="modified residue" description="N6-(pyridoxal phosphate)lysine" evidence="4">
    <location>
        <position position="229"/>
    </location>
</feature>
<feature type="active site" description="Proton acceptor" evidence="3">
    <location>
        <position position="229"/>
    </location>
</feature>
<dbReference type="InterPro" id="IPR015422">
    <property type="entry name" value="PyrdxlP-dep_Trfase_small"/>
</dbReference>
<dbReference type="Gene3D" id="3.90.1150.10">
    <property type="entry name" value="Aspartate Aminotransferase, domain 1"/>
    <property type="match status" value="1"/>
</dbReference>
<gene>
    <name evidence="6" type="ORF">DCF17_16030</name>
</gene>
<dbReference type="EMBL" id="QBMN01000123">
    <property type="protein sequence ID" value="PZO37376.1"/>
    <property type="molecule type" value="Genomic_DNA"/>
</dbReference>
<dbReference type="InterPro" id="IPR000653">
    <property type="entry name" value="DegT/StrS_aminotransferase"/>
</dbReference>
<dbReference type="SUPFAM" id="SSF53383">
    <property type="entry name" value="PLP-dependent transferases"/>
    <property type="match status" value="1"/>
</dbReference>
<evidence type="ECO:0000256" key="2">
    <source>
        <dbReference type="ARBA" id="ARBA00037999"/>
    </source>
</evidence>
<keyword evidence="1 4" id="KW-0663">Pyridoxal phosphate</keyword>
<dbReference type="GO" id="GO:0000271">
    <property type="term" value="P:polysaccharide biosynthetic process"/>
    <property type="evidence" value="ECO:0007669"/>
    <property type="project" value="TreeGrafter"/>
</dbReference>
<dbReference type="GO" id="GO:0030170">
    <property type="term" value="F:pyridoxal phosphate binding"/>
    <property type="evidence" value="ECO:0007669"/>
    <property type="project" value="UniProtKB-ARBA"/>
</dbReference>
<reference evidence="6 7" key="2">
    <citation type="submission" date="2018-06" db="EMBL/GenBank/DDBJ databases">
        <title>Metagenomic assembly of (sub)arctic Cyanobacteria and their associated microbiome from non-axenic cultures.</title>
        <authorList>
            <person name="Baurain D."/>
        </authorList>
    </citation>
    <scope>NUCLEOTIDE SEQUENCE [LARGE SCALE GENOMIC DNA]</scope>
    <source>
        <strain evidence="6">ULC041bin1</strain>
    </source>
</reference>
<proteinExistence type="inferred from homology"/>
<protein>
    <submittedName>
        <fullName evidence="6">Cys/Met metabolism pyridoxal-phosphate-dependent enzyme</fullName>
    </submittedName>
</protein>
<reference evidence="7" key="1">
    <citation type="submission" date="2018-04" db="EMBL/GenBank/DDBJ databases">
        <authorList>
            <person name="Cornet L."/>
        </authorList>
    </citation>
    <scope>NUCLEOTIDE SEQUENCE [LARGE SCALE GENOMIC DNA]</scope>
</reference>